<proteinExistence type="predicted"/>
<dbReference type="Proteomes" id="UP001160148">
    <property type="component" value="Unassembled WGS sequence"/>
</dbReference>
<gene>
    <name evidence="1" type="ORF">MEUPH1_LOCUS29941</name>
</gene>
<dbReference type="EMBL" id="CARXXK010001517">
    <property type="protein sequence ID" value="CAI6376591.1"/>
    <property type="molecule type" value="Genomic_DNA"/>
</dbReference>
<dbReference type="AlphaFoldDB" id="A0AAV0Y833"/>
<comment type="caution">
    <text evidence="1">The sequence shown here is derived from an EMBL/GenBank/DDBJ whole genome shotgun (WGS) entry which is preliminary data.</text>
</comment>
<keyword evidence="2" id="KW-1185">Reference proteome</keyword>
<protein>
    <submittedName>
        <fullName evidence="1">Uncharacterized protein</fullName>
    </submittedName>
</protein>
<evidence type="ECO:0000313" key="1">
    <source>
        <dbReference type="EMBL" id="CAI6376591.1"/>
    </source>
</evidence>
<sequence length="125" mass="15003">MLVSRRKKQLLELLCLQEIDEEQALIHHHLSKKSKQTHTIFQARESEGFFSILIEKHLWEDQTKFREFFRLSWDQFNYVLNLIEDDITSNPTNKIKKTNQSSRKISSYIKVNLISHILVAYSRNR</sequence>
<accession>A0AAV0Y833</accession>
<evidence type="ECO:0000313" key="2">
    <source>
        <dbReference type="Proteomes" id="UP001160148"/>
    </source>
</evidence>
<reference evidence="1 2" key="1">
    <citation type="submission" date="2023-01" db="EMBL/GenBank/DDBJ databases">
        <authorList>
            <person name="Whitehead M."/>
        </authorList>
    </citation>
    <scope>NUCLEOTIDE SEQUENCE [LARGE SCALE GENOMIC DNA]</scope>
</reference>
<name>A0AAV0Y833_9HEMI</name>
<organism evidence="1 2">
    <name type="scientific">Macrosiphum euphorbiae</name>
    <name type="common">potato aphid</name>
    <dbReference type="NCBI Taxonomy" id="13131"/>
    <lineage>
        <taxon>Eukaryota</taxon>
        <taxon>Metazoa</taxon>
        <taxon>Ecdysozoa</taxon>
        <taxon>Arthropoda</taxon>
        <taxon>Hexapoda</taxon>
        <taxon>Insecta</taxon>
        <taxon>Pterygota</taxon>
        <taxon>Neoptera</taxon>
        <taxon>Paraneoptera</taxon>
        <taxon>Hemiptera</taxon>
        <taxon>Sternorrhyncha</taxon>
        <taxon>Aphidomorpha</taxon>
        <taxon>Aphidoidea</taxon>
        <taxon>Aphididae</taxon>
        <taxon>Macrosiphini</taxon>
        <taxon>Macrosiphum</taxon>
    </lineage>
</organism>